<comment type="caution">
    <text evidence="1">The sequence shown here is derived from an EMBL/GenBank/DDBJ whole genome shotgun (WGS) entry which is preliminary data.</text>
</comment>
<evidence type="ECO:0000313" key="2">
    <source>
        <dbReference type="Proteomes" id="UP000654370"/>
    </source>
</evidence>
<evidence type="ECO:0000313" key="1">
    <source>
        <dbReference type="EMBL" id="KAG2184607.1"/>
    </source>
</evidence>
<organism evidence="1 2">
    <name type="scientific">Mortierella isabellina</name>
    <name type="common">Filamentous fungus</name>
    <name type="synonym">Umbelopsis isabellina</name>
    <dbReference type="NCBI Taxonomy" id="91625"/>
    <lineage>
        <taxon>Eukaryota</taxon>
        <taxon>Fungi</taxon>
        <taxon>Fungi incertae sedis</taxon>
        <taxon>Mucoromycota</taxon>
        <taxon>Mucoromycotina</taxon>
        <taxon>Umbelopsidomycetes</taxon>
        <taxon>Umbelopsidales</taxon>
        <taxon>Umbelopsidaceae</taxon>
        <taxon>Umbelopsis</taxon>
    </lineage>
</organism>
<dbReference type="AlphaFoldDB" id="A0A8H7Q297"/>
<accession>A0A8H7Q297</accession>
<dbReference type="OrthoDB" id="10556873at2759"/>
<proteinExistence type="predicted"/>
<keyword evidence="2" id="KW-1185">Reference proteome</keyword>
<dbReference type="EMBL" id="JAEPQZ010000002">
    <property type="protein sequence ID" value="KAG2184607.1"/>
    <property type="molecule type" value="Genomic_DNA"/>
</dbReference>
<name>A0A8H7Q297_MORIS</name>
<reference evidence="1" key="1">
    <citation type="submission" date="2020-12" db="EMBL/GenBank/DDBJ databases">
        <title>Metabolic potential, ecology and presence of endohyphal bacteria is reflected in genomic diversity of Mucoromycotina.</title>
        <authorList>
            <person name="Muszewska A."/>
            <person name="Okrasinska A."/>
            <person name="Steczkiewicz K."/>
            <person name="Drgas O."/>
            <person name="Orlowska M."/>
            <person name="Perlinska-Lenart U."/>
            <person name="Aleksandrzak-Piekarczyk T."/>
            <person name="Szatraj K."/>
            <person name="Zielenkiewicz U."/>
            <person name="Pilsyk S."/>
            <person name="Malc E."/>
            <person name="Mieczkowski P."/>
            <person name="Kruszewska J.S."/>
            <person name="Biernat P."/>
            <person name="Pawlowska J."/>
        </authorList>
    </citation>
    <scope>NUCLEOTIDE SEQUENCE</scope>
    <source>
        <strain evidence="1">WA0000067209</strain>
    </source>
</reference>
<dbReference type="Proteomes" id="UP000654370">
    <property type="component" value="Unassembled WGS sequence"/>
</dbReference>
<gene>
    <name evidence="1" type="ORF">INT43_000516</name>
</gene>
<protein>
    <submittedName>
        <fullName evidence="1">Uncharacterized protein</fullName>
    </submittedName>
</protein>
<sequence length="208" mass="24128">MTWEDTYAQNMLVPTNTWAWSDRVMVIGTAPPRTVLTDATYISDLEQDHNPLLRWVDSITRSRNIAYLAHLLQDGIDELPPYINHWPTMECDNWGDFRRAVTFADIREADRSLMETIASLHRDVIVMVGRRPTLLYPHNHHSSYFTDICPNIDVYWFQGGSCGLVFWWLDPGLRRHATQTNALLIEHILQLSNSIAYCTSEDSFGFRQ</sequence>